<dbReference type="Proteomes" id="UP000472380">
    <property type="component" value="Unassembled WGS sequence"/>
</dbReference>
<sequence length="69" mass="7395">MDGQSEAVERLLGFENGILSAPTGFGKTVIGAAVIARLKMPTLVIVPKTALVPQWKERLSEFSGRALRA</sequence>
<dbReference type="EMBL" id="VJNE01000004">
    <property type="protein sequence ID" value="MZG27582.1"/>
    <property type="molecule type" value="Genomic_DNA"/>
</dbReference>
<comment type="caution">
    <text evidence="2">The sequence shown here is derived from an EMBL/GenBank/DDBJ whole genome shotgun (WGS) entry which is preliminary data.</text>
</comment>
<dbReference type="GO" id="GO:0003677">
    <property type="term" value="F:DNA binding"/>
    <property type="evidence" value="ECO:0007669"/>
    <property type="project" value="InterPro"/>
</dbReference>
<dbReference type="InterPro" id="IPR014001">
    <property type="entry name" value="Helicase_ATP-bd"/>
</dbReference>
<dbReference type="SUPFAM" id="SSF52540">
    <property type="entry name" value="P-loop containing nucleoside triphosphate hydrolases"/>
    <property type="match status" value="1"/>
</dbReference>
<dbReference type="GO" id="GO:0016787">
    <property type="term" value="F:hydrolase activity"/>
    <property type="evidence" value="ECO:0007669"/>
    <property type="project" value="InterPro"/>
</dbReference>
<dbReference type="InterPro" id="IPR006935">
    <property type="entry name" value="Helicase/UvrB_N"/>
</dbReference>
<dbReference type="Gene3D" id="3.40.50.300">
    <property type="entry name" value="P-loop containing nucleotide triphosphate hydrolases"/>
    <property type="match status" value="1"/>
</dbReference>
<keyword evidence="2" id="KW-0347">Helicase</keyword>
<gene>
    <name evidence="2" type="ORF">FM068_03105</name>
</gene>
<feature type="domain" description="Helicase ATP-binding" evidence="1">
    <location>
        <begin position="8"/>
        <end position="69"/>
    </location>
</feature>
<name>A0A6L8Q2T2_9ACTN</name>
<dbReference type="RefSeq" id="WP_367995868.1">
    <property type="nucleotide sequence ID" value="NZ_VJNE01000004.1"/>
</dbReference>
<dbReference type="AlphaFoldDB" id="A0A6L8Q2T2"/>
<keyword evidence="2" id="KW-0067">ATP-binding</keyword>
<dbReference type="PROSITE" id="PS51192">
    <property type="entry name" value="HELICASE_ATP_BIND_1"/>
    <property type="match status" value="1"/>
</dbReference>
<evidence type="ECO:0000313" key="3">
    <source>
        <dbReference type="Proteomes" id="UP000472380"/>
    </source>
</evidence>
<keyword evidence="2" id="KW-0378">Hydrolase</keyword>
<dbReference type="InterPro" id="IPR027417">
    <property type="entry name" value="P-loop_NTPase"/>
</dbReference>
<keyword evidence="2" id="KW-0547">Nucleotide-binding</keyword>
<organism evidence="2 3">
    <name type="scientific">Adlercreutzia equolifaciens</name>
    <dbReference type="NCBI Taxonomy" id="446660"/>
    <lineage>
        <taxon>Bacteria</taxon>
        <taxon>Bacillati</taxon>
        <taxon>Actinomycetota</taxon>
        <taxon>Coriobacteriia</taxon>
        <taxon>Eggerthellales</taxon>
        <taxon>Eggerthellaceae</taxon>
        <taxon>Adlercreutzia</taxon>
    </lineage>
</organism>
<accession>A0A6L8Q2T2</accession>
<protein>
    <submittedName>
        <fullName evidence="2">DEAD/DEAH box helicase</fullName>
    </submittedName>
</protein>
<proteinExistence type="predicted"/>
<evidence type="ECO:0000259" key="1">
    <source>
        <dbReference type="PROSITE" id="PS51192"/>
    </source>
</evidence>
<dbReference type="GO" id="GO:0005524">
    <property type="term" value="F:ATP binding"/>
    <property type="evidence" value="ECO:0007669"/>
    <property type="project" value="InterPro"/>
</dbReference>
<reference evidence="2 3" key="1">
    <citation type="submission" date="2019-07" db="EMBL/GenBank/DDBJ databases">
        <title>Draft genome sequence of Adlercreutzia equolifaciens IPLA 37004, a human intestinal strain that does not produces equol from daidzein.</title>
        <authorList>
            <person name="Vazquez L."/>
            <person name="Florez A.B."/>
            <person name="Mayo B."/>
        </authorList>
    </citation>
    <scope>NUCLEOTIDE SEQUENCE [LARGE SCALE GENOMIC DNA]</scope>
    <source>
        <strain evidence="2 3">IPLA 37004</strain>
    </source>
</reference>
<dbReference type="Pfam" id="PF04851">
    <property type="entry name" value="ResIII"/>
    <property type="match status" value="1"/>
</dbReference>
<evidence type="ECO:0000313" key="2">
    <source>
        <dbReference type="EMBL" id="MZG27582.1"/>
    </source>
</evidence>
<dbReference type="GO" id="GO:0004386">
    <property type="term" value="F:helicase activity"/>
    <property type="evidence" value="ECO:0007669"/>
    <property type="project" value="UniProtKB-KW"/>
</dbReference>